<feature type="transmembrane region" description="Helical" evidence="1">
    <location>
        <begin position="191"/>
        <end position="209"/>
    </location>
</feature>
<keyword evidence="1" id="KW-0472">Membrane</keyword>
<comment type="caution">
    <text evidence="2">The sequence shown here is derived from an EMBL/GenBank/DDBJ whole genome shotgun (WGS) entry which is preliminary data.</text>
</comment>
<dbReference type="Proteomes" id="UP000178656">
    <property type="component" value="Unassembled WGS sequence"/>
</dbReference>
<evidence type="ECO:0000313" key="2">
    <source>
        <dbReference type="EMBL" id="OGF35101.1"/>
    </source>
</evidence>
<gene>
    <name evidence="2" type="ORF">A2482_00090</name>
</gene>
<name>A0A1F5T9I8_9BACT</name>
<dbReference type="EMBL" id="MFGM01000056">
    <property type="protein sequence ID" value="OGF35101.1"/>
    <property type="molecule type" value="Genomic_DNA"/>
</dbReference>
<dbReference type="AlphaFoldDB" id="A0A1F5T9I8"/>
<proteinExistence type="predicted"/>
<evidence type="ECO:0000256" key="1">
    <source>
        <dbReference type="SAM" id="Phobius"/>
    </source>
</evidence>
<organism evidence="2 3">
    <name type="scientific">Candidatus Falkowbacteria bacterium RIFOXYC2_FULL_48_21</name>
    <dbReference type="NCBI Taxonomy" id="1798005"/>
    <lineage>
        <taxon>Bacteria</taxon>
        <taxon>Candidatus Falkowiibacteriota</taxon>
    </lineage>
</organism>
<accession>A0A1F5T9I8</accession>
<reference evidence="2 3" key="1">
    <citation type="journal article" date="2016" name="Nat. Commun.">
        <title>Thousands of microbial genomes shed light on interconnected biogeochemical processes in an aquifer system.</title>
        <authorList>
            <person name="Anantharaman K."/>
            <person name="Brown C.T."/>
            <person name="Hug L.A."/>
            <person name="Sharon I."/>
            <person name="Castelle C.J."/>
            <person name="Probst A.J."/>
            <person name="Thomas B.C."/>
            <person name="Singh A."/>
            <person name="Wilkins M.J."/>
            <person name="Karaoz U."/>
            <person name="Brodie E.L."/>
            <person name="Williams K.H."/>
            <person name="Hubbard S.S."/>
            <person name="Banfield J.F."/>
        </authorList>
    </citation>
    <scope>NUCLEOTIDE SEQUENCE [LARGE SCALE GENOMIC DNA]</scope>
</reference>
<evidence type="ECO:0000313" key="3">
    <source>
        <dbReference type="Proteomes" id="UP000178656"/>
    </source>
</evidence>
<keyword evidence="1" id="KW-1133">Transmembrane helix</keyword>
<keyword evidence="1" id="KW-0812">Transmembrane</keyword>
<protein>
    <submittedName>
        <fullName evidence="2">Uncharacterized protein</fullName>
    </submittedName>
</protein>
<sequence length="360" mass="40112">MGISLLPDELRKNEEVEKEKVKGAMGLPKFKMHAAESVNGKSTVRLSGQSSGVAISFEEQAPIVKDKGVFRVVPKNIPPPRIPNMPPSASVKAFRENITPAPKMFNKPVAPSPDHAFRMRVPEVEKDSGVADKKVLRETHDKINDLKRPPPLLSAMKRDVPGKIPPADLNLIAEDYPAIVKAQFWRRMTQLIAVVLLFVVFGSIGYVYGKWQKLALLKQYQEIMIKIDQTDSEINSFSMEGKQLEALKDRAAALQVLLDNHVYWTAFLGQLEKVTLESVRYYNLIAETNGDVLLSARAKKYEDAAWQLAALEKAEFVALAEISVLTQTPAADAKVESAIGQLPIEFNIKLKLKPDFLSKK</sequence>